<dbReference type="OrthoDB" id="9944259at2759"/>
<protein>
    <submittedName>
        <fullName evidence="1">Uncharacterized protein</fullName>
    </submittedName>
</protein>
<organism evidence="1 2">
    <name type="scientific">Danionella cerebrum</name>
    <dbReference type="NCBI Taxonomy" id="2873325"/>
    <lineage>
        <taxon>Eukaryota</taxon>
        <taxon>Metazoa</taxon>
        <taxon>Chordata</taxon>
        <taxon>Craniata</taxon>
        <taxon>Vertebrata</taxon>
        <taxon>Euteleostomi</taxon>
        <taxon>Actinopterygii</taxon>
        <taxon>Neopterygii</taxon>
        <taxon>Teleostei</taxon>
        <taxon>Ostariophysi</taxon>
        <taxon>Cypriniformes</taxon>
        <taxon>Danionidae</taxon>
        <taxon>Danioninae</taxon>
        <taxon>Danionella</taxon>
    </lineage>
</organism>
<sequence>MLWLLEQKALLVHEEEFAYCIAHGMLGYRYPQTHPSLSDFISASEHQQIYDILAHNDIPPWELVGVFKGVLQDFLRRQEDVLQTHVALSAPVNNRCVPISPTKCKVKIEMAENAPVSLLDEPWRNREEIPTISSYVDKYLHASCPYVPRYWSLPFYNPFAYETYTVTV</sequence>
<evidence type="ECO:0000313" key="2">
    <source>
        <dbReference type="Proteomes" id="UP000316079"/>
    </source>
</evidence>
<reference evidence="1 2" key="1">
    <citation type="journal article" date="2019" name="Sci. Data">
        <title>Hybrid genome assembly and annotation of Danionella translucida.</title>
        <authorList>
            <person name="Kadobianskyi M."/>
            <person name="Schulze L."/>
            <person name="Schuelke M."/>
            <person name="Judkewitz B."/>
        </authorList>
    </citation>
    <scope>NUCLEOTIDE SEQUENCE [LARGE SCALE GENOMIC DNA]</scope>
    <source>
        <strain evidence="1 2">Bolton</strain>
    </source>
</reference>
<dbReference type="Proteomes" id="UP000316079">
    <property type="component" value="Unassembled WGS sequence"/>
</dbReference>
<dbReference type="PANTHER" id="PTHR28489">
    <property type="entry name" value="RENTINAL DEGENERATION 3-LIKE"/>
    <property type="match status" value="1"/>
</dbReference>
<name>A0A553R032_9TELE</name>
<dbReference type="AlphaFoldDB" id="A0A553R032"/>
<accession>A0A553R032</accession>
<dbReference type="EMBL" id="SRMA01025355">
    <property type="protein sequence ID" value="TRY95571.1"/>
    <property type="molecule type" value="Genomic_DNA"/>
</dbReference>
<dbReference type="InterPro" id="IPR028092">
    <property type="entry name" value="RD3"/>
</dbReference>
<evidence type="ECO:0000313" key="1">
    <source>
        <dbReference type="EMBL" id="TRY95571.1"/>
    </source>
</evidence>
<keyword evidence="2" id="KW-1185">Reference proteome</keyword>
<dbReference type="STRING" id="623744.A0A553R032"/>
<gene>
    <name evidence="1" type="ORF">DNTS_001644</name>
</gene>
<proteinExistence type="predicted"/>
<dbReference type="PANTHER" id="PTHR28489:SF3">
    <property type="entry name" value="PROTEIN RD3-LIKE"/>
    <property type="match status" value="1"/>
</dbReference>
<comment type="caution">
    <text evidence="1">The sequence shown here is derived from an EMBL/GenBank/DDBJ whole genome shotgun (WGS) entry which is preliminary data.</text>
</comment>